<keyword evidence="12" id="KW-1185">Reference proteome</keyword>
<feature type="transmembrane region" description="Helical" evidence="10">
    <location>
        <begin position="46"/>
        <end position="64"/>
    </location>
</feature>
<comment type="caution">
    <text evidence="11">The sequence shown here is derived from an EMBL/GenBank/DDBJ whole genome shotgun (WGS) entry which is preliminary data.</text>
</comment>
<evidence type="ECO:0000256" key="6">
    <source>
        <dbReference type="ARBA" id="ARBA00022753"/>
    </source>
</evidence>
<name>A0A210PSW3_MIZYE</name>
<proteinExistence type="inferred from homology"/>
<evidence type="ECO:0000256" key="4">
    <source>
        <dbReference type="ARBA" id="ARBA00022448"/>
    </source>
</evidence>
<reference evidence="11 12" key="1">
    <citation type="journal article" date="2017" name="Nat. Ecol. Evol.">
        <title>Scallop genome provides insights into evolution of bilaterian karyotype and development.</title>
        <authorList>
            <person name="Wang S."/>
            <person name="Zhang J."/>
            <person name="Jiao W."/>
            <person name="Li J."/>
            <person name="Xun X."/>
            <person name="Sun Y."/>
            <person name="Guo X."/>
            <person name="Huan P."/>
            <person name="Dong B."/>
            <person name="Zhang L."/>
            <person name="Hu X."/>
            <person name="Sun X."/>
            <person name="Wang J."/>
            <person name="Zhao C."/>
            <person name="Wang Y."/>
            <person name="Wang D."/>
            <person name="Huang X."/>
            <person name="Wang R."/>
            <person name="Lv J."/>
            <person name="Li Y."/>
            <person name="Zhang Z."/>
            <person name="Liu B."/>
            <person name="Lu W."/>
            <person name="Hui Y."/>
            <person name="Liang J."/>
            <person name="Zhou Z."/>
            <person name="Hou R."/>
            <person name="Li X."/>
            <person name="Liu Y."/>
            <person name="Li H."/>
            <person name="Ning X."/>
            <person name="Lin Y."/>
            <person name="Zhao L."/>
            <person name="Xing Q."/>
            <person name="Dou J."/>
            <person name="Li Y."/>
            <person name="Mao J."/>
            <person name="Guo H."/>
            <person name="Dou H."/>
            <person name="Li T."/>
            <person name="Mu C."/>
            <person name="Jiang W."/>
            <person name="Fu Q."/>
            <person name="Fu X."/>
            <person name="Miao Y."/>
            <person name="Liu J."/>
            <person name="Yu Q."/>
            <person name="Li R."/>
            <person name="Liao H."/>
            <person name="Li X."/>
            <person name="Kong Y."/>
            <person name="Jiang Z."/>
            <person name="Chourrout D."/>
            <person name="Li R."/>
            <person name="Bao Z."/>
        </authorList>
    </citation>
    <scope>NUCLEOTIDE SEQUENCE [LARGE SCALE GENOMIC DNA]</scope>
    <source>
        <strain evidence="11 12">PY_sf001</strain>
    </source>
</reference>
<dbReference type="OrthoDB" id="5954402at2759"/>
<evidence type="ECO:0000313" key="12">
    <source>
        <dbReference type="Proteomes" id="UP000242188"/>
    </source>
</evidence>
<comment type="subcellular location">
    <subcellularLocation>
        <location evidence="2">Endosome membrane</location>
        <topology evidence="2">Multi-pass membrane protein</topology>
    </subcellularLocation>
    <subcellularLocation>
        <location evidence="1">Lysosome membrane</location>
        <topology evidence="1">Multi-pass membrane protein</topology>
    </subcellularLocation>
</comment>
<dbReference type="GO" id="GO:0005765">
    <property type="term" value="C:lysosomal membrane"/>
    <property type="evidence" value="ECO:0007669"/>
    <property type="project" value="UniProtKB-SubCell"/>
</dbReference>
<dbReference type="GO" id="GO:0005886">
    <property type="term" value="C:plasma membrane"/>
    <property type="evidence" value="ECO:0007669"/>
    <property type="project" value="TreeGrafter"/>
</dbReference>
<dbReference type="InterPro" id="IPR026218">
    <property type="entry name" value="HRG"/>
</dbReference>
<dbReference type="AlphaFoldDB" id="A0A210PSW3"/>
<evidence type="ECO:0000256" key="10">
    <source>
        <dbReference type="SAM" id="Phobius"/>
    </source>
</evidence>
<feature type="transmembrane region" description="Helical" evidence="10">
    <location>
        <begin position="20"/>
        <end position="40"/>
    </location>
</feature>
<organism evidence="11 12">
    <name type="scientific">Mizuhopecten yessoensis</name>
    <name type="common">Japanese scallop</name>
    <name type="synonym">Patinopecten yessoensis</name>
    <dbReference type="NCBI Taxonomy" id="6573"/>
    <lineage>
        <taxon>Eukaryota</taxon>
        <taxon>Metazoa</taxon>
        <taxon>Spiralia</taxon>
        <taxon>Lophotrochozoa</taxon>
        <taxon>Mollusca</taxon>
        <taxon>Bivalvia</taxon>
        <taxon>Autobranchia</taxon>
        <taxon>Pteriomorphia</taxon>
        <taxon>Pectinida</taxon>
        <taxon>Pectinoidea</taxon>
        <taxon>Pectinidae</taxon>
        <taxon>Mizuhopecten</taxon>
    </lineage>
</organism>
<comment type="similarity">
    <text evidence="3">Belongs to the HRG family.</text>
</comment>
<feature type="transmembrane region" description="Helical" evidence="10">
    <location>
        <begin position="84"/>
        <end position="107"/>
    </location>
</feature>
<keyword evidence="7 10" id="KW-1133">Transmembrane helix</keyword>
<feature type="transmembrane region" description="Helical" evidence="10">
    <location>
        <begin position="119"/>
        <end position="139"/>
    </location>
</feature>
<dbReference type="PRINTS" id="PR02095">
    <property type="entry name" value="TRNSPORTRHRG"/>
</dbReference>
<dbReference type="PANTHER" id="PTHR31525">
    <property type="entry name" value="HEME TRANSPORTER HRG1"/>
    <property type="match status" value="1"/>
</dbReference>
<dbReference type="Proteomes" id="UP000242188">
    <property type="component" value="Unassembled WGS sequence"/>
</dbReference>
<keyword evidence="9" id="KW-0458">Lysosome</keyword>
<evidence type="ECO:0000256" key="5">
    <source>
        <dbReference type="ARBA" id="ARBA00022692"/>
    </source>
</evidence>
<dbReference type="GO" id="GO:0015232">
    <property type="term" value="F:heme transmembrane transporter activity"/>
    <property type="evidence" value="ECO:0007669"/>
    <property type="project" value="InterPro"/>
</dbReference>
<protein>
    <submittedName>
        <fullName evidence="11">Heme transporter hrg1-A</fullName>
    </submittedName>
</protein>
<dbReference type="PANTHER" id="PTHR31525:SF1">
    <property type="entry name" value="HEME TRANSPORTER HRG1"/>
    <property type="match status" value="1"/>
</dbReference>
<evidence type="ECO:0000256" key="3">
    <source>
        <dbReference type="ARBA" id="ARBA00006203"/>
    </source>
</evidence>
<accession>A0A210PSW3</accession>
<keyword evidence="8 10" id="KW-0472">Membrane</keyword>
<evidence type="ECO:0000313" key="11">
    <source>
        <dbReference type="EMBL" id="OWF39587.1"/>
    </source>
</evidence>
<sequence length="161" mass="18361">MDIHQASSSTMNFHTKVRIIYASVGVLIGISIFIVFGFNYHNWDAATWGLTSGVVACLTLIVHLRYSRKLAMGRHIEPTLLSRWMLLGCFIQLAGVCGFTVYLTLAITQGQGLQIYGAGYYLTLVWCFMTWKWGFILLLSARRYRNMLYEVYTILPKSEKS</sequence>
<evidence type="ECO:0000256" key="2">
    <source>
        <dbReference type="ARBA" id="ARBA00004337"/>
    </source>
</evidence>
<keyword evidence="5 10" id="KW-0812">Transmembrane</keyword>
<evidence type="ECO:0000256" key="7">
    <source>
        <dbReference type="ARBA" id="ARBA00022989"/>
    </source>
</evidence>
<dbReference type="GO" id="GO:0020037">
    <property type="term" value="F:heme binding"/>
    <property type="evidence" value="ECO:0007669"/>
    <property type="project" value="TreeGrafter"/>
</dbReference>
<evidence type="ECO:0000256" key="1">
    <source>
        <dbReference type="ARBA" id="ARBA00004155"/>
    </source>
</evidence>
<keyword evidence="4" id="KW-0813">Transport</keyword>
<keyword evidence="6" id="KW-0967">Endosome</keyword>
<evidence type="ECO:0000256" key="8">
    <source>
        <dbReference type="ARBA" id="ARBA00023136"/>
    </source>
</evidence>
<gene>
    <name evidence="11" type="ORF">KP79_PYT03970</name>
</gene>
<evidence type="ECO:0000256" key="9">
    <source>
        <dbReference type="ARBA" id="ARBA00023228"/>
    </source>
</evidence>
<dbReference type="Pfam" id="PF16954">
    <property type="entry name" value="HRG"/>
    <property type="match status" value="2"/>
</dbReference>
<dbReference type="GO" id="GO:0010008">
    <property type="term" value="C:endosome membrane"/>
    <property type="evidence" value="ECO:0007669"/>
    <property type="project" value="UniProtKB-SubCell"/>
</dbReference>
<dbReference type="EMBL" id="NEDP02005521">
    <property type="protein sequence ID" value="OWF39587.1"/>
    <property type="molecule type" value="Genomic_DNA"/>
</dbReference>